<feature type="compositionally biased region" description="Pro residues" evidence="1">
    <location>
        <begin position="210"/>
        <end position="222"/>
    </location>
</feature>
<dbReference type="SUPFAM" id="SSF53300">
    <property type="entry name" value="vWA-like"/>
    <property type="match status" value="1"/>
</dbReference>
<proteinExistence type="predicted"/>
<organism evidence="4 5">
    <name type="scientific">Pararhodobacter aggregans</name>
    <dbReference type="NCBI Taxonomy" id="404875"/>
    <lineage>
        <taxon>Bacteria</taxon>
        <taxon>Pseudomonadati</taxon>
        <taxon>Pseudomonadota</taxon>
        <taxon>Alphaproteobacteria</taxon>
        <taxon>Rhodobacterales</taxon>
        <taxon>Paracoccaceae</taxon>
        <taxon>Pararhodobacter</taxon>
    </lineage>
</organism>
<keyword evidence="5" id="KW-1185">Reference proteome</keyword>
<feature type="region of interest" description="Disordered" evidence="1">
    <location>
        <begin position="204"/>
        <end position="226"/>
    </location>
</feature>
<feature type="region of interest" description="Disordered" evidence="1">
    <location>
        <begin position="769"/>
        <end position="789"/>
    </location>
</feature>
<name>A0A2T7UTB0_9RHOB</name>
<dbReference type="Pfam" id="PF13519">
    <property type="entry name" value="VWA_2"/>
    <property type="match status" value="1"/>
</dbReference>
<feature type="chain" id="PRO_5015668656" description="VWFA domain-containing protein" evidence="2">
    <location>
        <begin position="24"/>
        <end position="818"/>
    </location>
</feature>
<evidence type="ECO:0000256" key="1">
    <source>
        <dbReference type="SAM" id="MobiDB-lite"/>
    </source>
</evidence>
<feature type="domain" description="VWFA" evidence="3">
    <location>
        <begin position="26"/>
        <end position="205"/>
    </location>
</feature>
<dbReference type="Proteomes" id="UP000244810">
    <property type="component" value="Unassembled WGS sequence"/>
</dbReference>
<evidence type="ECO:0000313" key="4">
    <source>
        <dbReference type="EMBL" id="PVE47818.1"/>
    </source>
</evidence>
<evidence type="ECO:0000313" key="5">
    <source>
        <dbReference type="Proteomes" id="UP000244810"/>
    </source>
</evidence>
<gene>
    <name evidence="4" type="ORF">DDE23_10325</name>
</gene>
<keyword evidence="2" id="KW-0732">Signal</keyword>
<evidence type="ECO:0000256" key="2">
    <source>
        <dbReference type="SAM" id="SignalP"/>
    </source>
</evidence>
<accession>A0A2T7UTB0</accession>
<protein>
    <recommendedName>
        <fullName evidence="3">VWFA domain-containing protein</fullName>
    </recommendedName>
</protein>
<feature type="compositionally biased region" description="Low complexity" evidence="1">
    <location>
        <begin position="778"/>
        <end position="788"/>
    </location>
</feature>
<dbReference type="EMBL" id="QDDR01000004">
    <property type="protein sequence ID" value="PVE47818.1"/>
    <property type="molecule type" value="Genomic_DNA"/>
</dbReference>
<feature type="signal peptide" evidence="2">
    <location>
        <begin position="1"/>
        <end position="23"/>
    </location>
</feature>
<dbReference type="InterPro" id="IPR036465">
    <property type="entry name" value="vWFA_dom_sf"/>
</dbReference>
<evidence type="ECO:0000259" key="3">
    <source>
        <dbReference type="PROSITE" id="PS50234"/>
    </source>
</evidence>
<dbReference type="PROSITE" id="PS50234">
    <property type="entry name" value="VWFA"/>
    <property type="match status" value="1"/>
</dbReference>
<dbReference type="SMART" id="SM00327">
    <property type="entry name" value="VWA"/>
    <property type="match status" value="1"/>
</dbReference>
<reference evidence="4 5" key="1">
    <citation type="journal article" date="2011" name="Syst. Appl. Microbiol.">
        <title>Defluviimonas denitrificans gen. nov., sp. nov., and Pararhodobacter aggregans gen. nov., sp. nov., non-phototrophic Rhodobacteraceae from the biofilter of a marine aquaculture.</title>
        <authorList>
            <person name="Foesel B.U."/>
            <person name="Drake H.L."/>
            <person name="Schramm A."/>
        </authorList>
    </citation>
    <scope>NUCLEOTIDE SEQUENCE [LARGE SCALE GENOMIC DNA]</scope>
    <source>
        <strain evidence="4 5">D1-19</strain>
    </source>
</reference>
<dbReference type="Gene3D" id="3.40.50.410">
    <property type="entry name" value="von Willebrand factor, type A domain"/>
    <property type="match status" value="1"/>
</dbReference>
<dbReference type="AlphaFoldDB" id="A0A2T7UTB0"/>
<dbReference type="InterPro" id="IPR002035">
    <property type="entry name" value="VWF_A"/>
</dbReference>
<sequence length="818" mass="85806">MIRPLRLLTGLALASTLAHPALAERVSVLVFDASGSMWNRVEGDLSRIEVARDVMGEYFASRDGAVPLSVIAYGHNRRGDCRDIEVVAPMGQGSPDALERRLRGLMPRGMTPLTDSLALARAQIPPTAEAADIILVTDGLETCEGDPCALAASLAAEGIEIRAHVVGFGLSRAELEGLSCITEQTGGMMFDTNSGAELAAALQQVSAAEPAPPAPPPTPEPEPAAAFDLGDRAEAGFAYRIRWTGEATFVDYIGFVPQGGTDMTAAISYQTIGGTGAAPNNPVTRTAPTEPGMYDLVLVTARAGIIARQAVEVVAPHLGFEAIGSVEPGARVVFTFRGPERVEERIVIARPGDPPNAQIGDWGYALHKNGTIRLTVPDEPGEYEVRYLNRGRSEVLFARRFGVGIPFADEDQTRASDLAAAAFAATQGDANQDAIAALPATFRLPPGTPAGAVSWEGIPLDPDMAPEAWAPHETGAAVSGLFEPGRWRITARAPGEVVYSAEVTIFPGQTDDVTLTLVDEASDGALVGGWILWAIPPREIDDQPMRMASFTLRLSDEGQDYIGRIAPGPGMGPAATPVELTSVVVEFGDLFIDFPQPGIAAEPLRLALSPQGPGFVGTLFAGGEQLAVAAWPEDVPQDLALWREAAFGPAQDADPAQRFSTAARCDEPRCALVVDGLALTLEQGWSMTAPAWVGATAGAHPLDAPRVDFFGPEGASLHLNPHQWLASNGPCFSTEAGALCLFLDAPAVATAAALPLSMSLRLVERASTPGATVKDPGRPAAPGAAAPAARRRLVPVELPEGLSPAEVLDRLLPGLTTE</sequence>
<dbReference type="RefSeq" id="WP_107751190.1">
    <property type="nucleotide sequence ID" value="NZ_QBKF01000003.1"/>
</dbReference>
<comment type="caution">
    <text evidence="4">The sequence shown here is derived from an EMBL/GenBank/DDBJ whole genome shotgun (WGS) entry which is preliminary data.</text>
</comment>